<gene>
    <name evidence="2" type="ORF">nbrc107697_23850</name>
</gene>
<dbReference type="InterPro" id="IPR017853">
    <property type="entry name" value="GH"/>
</dbReference>
<dbReference type="InterPro" id="IPR006311">
    <property type="entry name" value="TAT_signal"/>
</dbReference>
<dbReference type="SUPFAM" id="SSF51445">
    <property type="entry name" value="(Trans)glycosidases"/>
    <property type="match status" value="1"/>
</dbReference>
<comment type="caution">
    <text evidence="2">The sequence shown here is derived from an EMBL/GenBank/DDBJ whole genome shotgun (WGS) entry which is preliminary data.</text>
</comment>
<dbReference type="InterPro" id="IPR015020">
    <property type="entry name" value="Rv2525c-like_Glyco_Hydro-like"/>
</dbReference>
<dbReference type="Gene3D" id="3.20.20.80">
    <property type="entry name" value="Glycosidases"/>
    <property type="match status" value="1"/>
</dbReference>
<dbReference type="Pfam" id="PF08924">
    <property type="entry name" value="Rv2525c_GlyHyd-like"/>
    <property type="match status" value="1"/>
</dbReference>
<dbReference type="InterPro" id="IPR019546">
    <property type="entry name" value="TAT_signal_bac_arc"/>
</dbReference>
<dbReference type="OrthoDB" id="4472230at2"/>
<accession>A0A7I9UZJ4</accession>
<organism evidence="2 3">
    <name type="scientific">Gordonia crocea</name>
    <dbReference type="NCBI Taxonomy" id="589162"/>
    <lineage>
        <taxon>Bacteria</taxon>
        <taxon>Bacillati</taxon>
        <taxon>Actinomycetota</taxon>
        <taxon>Actinomycetes</taxon>
        <taxon>Mycobacteriales</taxon>
        <taxon>Gordoniaceae</taxon>
        <taxon>Gordonia</taxon>
    </lineage>
</organism>
<protein>
    <submittedName>
        <fullName evidence="2">Putative peptidoglycan hydrolase</fullName>
    </submittedName>
</protein>
<evidence type="ECO:0000259" key="1">
    <source>
        <dbReference type="Pfam" id="PF08924"/>
    </source>
</evidence>
<dbReference type="Proteomes" id="UP000444980">
    <property type="component" value="Unassembled WGS sequence"/>
</dbReference>
<name>A0A7I9UZJ4_9ACTN</name>
<keyword evidence="3" id="KW-1185">Reference proteome</keyword>
<dbReference type="AlphaFoldDB" id="A0A7I9UZJ4"/>
<dbReference type="NCBIfam" id="TIGR01409">
    <property type="entry name" value="TAT_signal_seq"/>
    <property type="match status" value="1"/>
</dbReference>
<feature type="domain" description="Rv2525c-like glycoside hydrolase-like" evidence="1">
    <location>
        <begin position="60"/>
        <end position="236"/>
    </location>
</feature>
<proteinExistence type="predicted"/>
<reference evidence="3" key="1">
    <citation type="submission" date="2019-06" db="EMBL/GenBank/DDBJ databases">
        <title>Gordonia isolated from sludge of a wastewater treatment plant.</title>
        <authorList>
            <person name="Tamura T."/>
            <person name="Aoyama K."/>
            <person name="Kang Y."/>
            <person name="Saito S."/>
            <person name="Akiyama N."/>
            <person name="Yazawa K."/>
            <person name="Gonoi T."/>
            <person name="Mikami Y."/>
        </authorList>
    </citation>
    <scope>NUCLEOTIDE SEQUENCE [LARGE SCALE GENOMIC DNA]</scope>
    <source>
        <strain evidence="3">NBRC 107697</strain>
    </source>
</reference>
<sequence length="251" mass="26634">MPISRRQFFSAAAVAGLAGATATLHPGDAVADVALPPSLPAATNLGTLLDYSARVPSPLAIRAAGHAGVIRYVSDRRPGAENMLAKPLTIPESLAMRAFGLTVVSNYQFGKGKTADWLGGYDGGVKHARRAVELHTLAGGPGDAPIYASIDDNPSRAQFTSRIVPYLKGWHSIIGLRRTGIYANAPTIGWAIDAGLATWFWQHDWGTKRGYLHPAAHLHQIPGQRRVGGVEVDVNTILKPNYGQWAGSGSS</sequence>
<dbReference type="RefSeq" id="WP_161927777.1">
    <property type="nucleotide sequence ID" value="NZ_BJOU01000002.1"/>
</dbReference>
<evidence type="ECO:0000313" key="3">
    <source>
        <dbReference type="Proteomes" id="UP000444980"/>
    </source>
</evidence>
<keyword evidence="2" id="KW-0378">Hydrolase</keyword>
<dbReference type="GO" id="GO:0016787">
    <property type="term" value="F:hydrolase activity"/>
    <property type="evidence" value="ECO:0007669"/>
    <property type="project" value="UniProtKB-KW"/>
</dbReference>
<evidence type="ECO:0000313" key="2">
    <source>
        <dbReference type="EMBL" id="GED98346.1"/>
    </source>
</evidence>
<dbReference type="EMBL" id="BJOU01000002">
    <property type="protein sequence ID" value="GED98346.1"/>
    <property type="molecule type" value="Genomic_DNA"/>
</dbReference>
<dbReference type="PROSITE" id="PS51318">
    <property type="entry name" value="TAT"/>
    <property type="match status" value="1"/>
</dbReference>